<dbReference type="Proteomes" id="UP000075635">
    <property type="component" value="Unassembled WGS sequence"/>
</dbReference>
<gene>
    <name evidence="2" type="ORF">BE17_29325</name>
</gene>
<feature type="compositionally biased region" description="Polar residues" evidence="1">
    <location>
        <begin position="29"/>
        <end position="44"/>
    </location>
</feature>
<feature type="region of interest" description="Disordered" evidence="1">
    <location>
        <begin position="1"/>
        <end position="78"/>
    </location>
</feature>
<accession>A0A150RE58</accession>
<protein>
    <submittedName>
        <fullName evidence="2">Uncharacterized protein</fullName>
    </submittedName>
</protein>
<proteinExistence type="predicted"/>
<sequence length="78" mass="8172">MVRPRAFRSSTTPQISRRDAGSRPVLGSSRKSTSGSPASAQASDSRCFCPPESPRTNAPAFSCKDTRRSASAGSSPRG</sequence>
<organism evidence="2 3">
    <name type="scientific">Sorangium cellulosum</name>
    <name type="common">Polyangium cellulosum</name>
    <dbReference type="NCBI Taxonomy" id="56"/>
    <lineage>
        <taxon>Bacteria</taxon>
        <taxon>Pseudomonadati</taxon>
        <taxon>Myxococcota</taxon>
        <taxon>Polyangia</taxon>
        <taxon>Polyangiales</taxon>
        <taxon>Polyangiaceae</taxon>
        <taxon>Sorangium</taxon>
    </lineage>
</organism>
<evidence type="ECO:0000256" key="1">
    <source>
        <dbReference type="SAM" id="MobiDB-lite"/>
    </source>
</evidence>
<comment type="caution">
    <text evidence="2">The sequence shown here is derived from an EMBL/GenBank/DDBJ whole genome shotgun (WGS) entry which is preliminary data.</text>
</comment>
<dbReference type="AntiFam" id="ANF00062">
    <property type="entry name" value="Shadow ORF (opposite ABC transporter protein)"/>
</dbReference>
<evidence type="ECO:0000313" key="2">
    <source>
        <dbReference type="EMBL" id="KYF78423.1"/>
    </source>
</evidence>
<evidence type="ECO:0000313" key="3">
    <source>
        <dbReference type="Proteomes" id="UP000075635"/>
    </source>
</evidence>
<reference evidence="2 3" key="1">
    <citation type="submission" date="2014-02" db="EMBL/GenBank/DDBJ databases">
        <title>The small core and large imbalanced accessory genome model reveals a collaborative survival strategy of Sorangium cellulosum strains in nature.</title>
        <authorList>
            <person name="Han K."/>
            <person name="Peng R."/>
            <person name="Blom J."/>
            <person name="Li Y.-Z."/>
        </authorList>
    </citation>
    <scope>NUCLEOTIDE SEQUENCE [LARGE SCALE GENOMIC DNA]</scope>
    <source>
        <strain evidence="2 3">So0011-07</strain>
    </source>
</reference>
<dbReference type="AlphaFoldDB" id="A0A150RE58"/>
<feature type="compositionally biased region" description="Low complexity" evidence="1">
    <location>
        <begin position="69"/>
        <end position="78"/>
    </location>
</feature>
<name>A0A150RE58_SORCE</name>
<dbReference type="EMBL" id="JEMB01002788">
    <property type="protein sequence ID" value="KYF78423.1"/>
    <property type="molecule type" value="Genomic_DNA"/>
</dbReference>